<gene>
    <name evidence="1" type="ORF">GN958_ATG21783</name>
</gene>
<evidence type="ECO:0000313" key="2">
    <source>
        <dbReference type="Proteomes" id="UP000704712"/>
    </source>
</evidence>
<accession>A0A8S9TR47</accession>
<organism evidence="1 2">
    <name type="scientific">Phytophthora infestans</name>
    <name type="common">Potato late blight agent</name>
    <name type="synonym">Botrytis infestans</name>
    <dbReference type="NCBI Taxonomy" id="4787"/>
    <lineage>
        <taxon>Eukaryota</taxon>
        <taxon>Sar</taxon>
        <taxon>Stramenopiles</taxon>
        <taxon>Oomycota</taxon>
        <taxon>Peronosporomycetes</taxon>
        <taxon>Peronosporales</taxon>
        <taxon>Peronosporaceae</taxon>
        <taxon>Phytophthora</taxon>
    </lineage>
</organism>
<comment type="caution">
    <text evidence="1">The sequence shown here is derived from an EMBL/GenBank/DDBJ whole genome shotgun (WGS) entry which is preliminary data.</text>
</comment>
<dbReference type="Proteomes" id="UP000704712">
    <property type="component" value="Unassembled WGS sequence"/>
</dbReference>
<feature type="non-terminal residue" evidence="1">
    <location>
        <position position="222"/>
    </location>
</feature>
<name>A0A8S9TR47_PHYIN</name>
<proteinExistence type="predicted"/>
<sequence>SSVAELVSIDRVPRQRRSETLGQRIGIIKSAEHVSNLLSPFPLRESNEWDSILEAAKSDTEDNHLRYRWHDSRLTKTHNKLKHTTKVNSDIASSYFGAASAEDHPEVLNTLAEMVHARAEPRCITFFLTDKLGKFKWHGVFYDVMLMTGRPVTSQQARNIMHRLEGKTDAQKKLKIFLNAAAQEEGSDVNFFQDQLDITTAIVCQTKQQKKRFKLWGDCLVM</sequence>
<dbReference type="EMBL" id="JAACNO010003021">
    <property type="protein sequence ID" value="KAF4129034.1"/>
    <property type="molecule type" value="Genomic_DNA"/>
</dbReference>
<dbReference type="AlphaFoldDB" id="A0A8S9TR47"/>
<evidence type="ECO:0000313" key="1">
    <source>
        <dbReference type="EMBL" id="KAF4129034.1"/>
    </source>
</evidence>
<protein>
    <submittedName>
        <fullName evidence="1">Uncharacterized protein</fullName>
    </submittedName>
</protein>
<reference evidence="1" key="1">
    <citation type="submission" date="2020-03" db="EMBL/GenBank/DDBJ databases">
        <title>Hybrid Assembly of Korean Phytophthora infestans isolates.</title>
        <authorList>
            <person name="Prokchorchik M."/>
            <person name="Lee Y."/>
            <person name="Seo J."/>
            <person name="Cho J.-H."/>
            <person name="Park Y.-E."/>
            <person name="Jang D.-C."/>
            <person name="Im J.-S."/>
            <person name="Choi J.-G."/>
            <person name="Park H.-J."/>
            <person name="Lee G.-B."/>
            <person name="Lee Y.-G."/>
            <person name="Hong S.-Y."/>
            <person name="Cho K."/>
            <person name="Sohn K.H."/>
        </authorList>
    </citation>
    <scope>NUCLEOTIDE SEQUENCE</scope>
    <source>
        <strain evidence="1">KR_2_A2</strain>
    </source>
</reference>